<feature type="region of interest" description="Disordered" evidence="1">
    <location>
        <begin position="857"/>
        <end position="916"/>
    </location>
</feature>
<evidence type="ECO:0000256" key="1">
    <source>
        <dbReference type="SAM" id="MobiDB-lite"/>
    </source>
</evidence>
<feature type="compositionally biased region" description="Acidic residues" evidence="1">
    <location>
        <begin position="907"/>
        <end position="916"/>
    </location>
</feature>
<protein>
    <submittedName>
        <fullName evidence="2">Uncharacterized protein</fullName>
    </submittedName>
</protein>
<feature type="compositionally biased region" description="Basic and acidic residues" evidence="1">
    <location>
        <begin position="857"/>
        <end position="906"/>
    </location>
</feature>
<feature type="non-terminal residue" evidence="2">
    <location>
        <position position="1"/>
    </location>
</feature>
<name>A0A146K394_9EUKA</name>
<dbReference type="AlphaFoldDB" id="A0A146K394"/>
<gene>
    <name evidence="2" type="ORF">TPC1_30140</name>
</gene>
<accession>A0A146K394</accession>
<reference evidence="2" key="1">
    <citation type="submission" date="2015-07" db="EMBL/GenBank/DDBJ databases">
        <title>Adaptation to a free-living lifestyle via gene acquisitions in the diplomonad Trepomonas sp. PC1.</title>
        <authorList>
            <person name="Xu F."/>
            <person name="Jerlstrom-Hultqvist J."/>
            <person name="Kolisko M."/>
            <person name="Simpson A.G.B."/>
            <person name="Roger A.J."/>
            <person name="Svard S.G."/>
            <person name="Andersson J.O."/>
        </authorList>
    </citation>
    <scope>NUCLEOTIDE SEQUENCE</scope>
    <source>
        <strain evidence="2">PC1</strain>
    </source>
</reference>
<sequence>SHDFETNISLFYTPMKLVVYQDQLPMYQIDSLSPIKCATIHRDRIFLIVEHPGECCLLVYDAELGAQLQSVPLMIQPPLVHAEFIFTQQLYCVLQQSHELDTIRLVSVQGDICHRYKMKLFVNEDVQFQVKLSQNFNFQFFKKQFLVFDQQKQKLYNWNLPDSEGERIHSVLLAQEPASLKQAQFMLLNNSQTYQLFVSPYMYFNSDFQLTKTENPFYFQQKANQYLLKYNQKELVFFSKQLLLQYLSQSTLNWTQGAVVKEDENEFQQRLLEFSHKNGVNEAKIQYSAIQAEFQLKCPPGAVKGFLFIHKQKLLMALQHADETAVYVAGHENSDRLFSLPATVDFVKFRFNEQKNIENFDQLTIGYQEGSKFKIQTQKEVLIYQKGVLRDFQIFQEQLIYVTDQSVGIDQQIQFKLKNYFSCCFVCQNCHLFISQENIMLVITQNEKIFKLEESISKFAAKSVKFIDNQIELFGQETFQLKSNVQQIALCYKLLAEKSDNTVQIISLIKSLKECQLDGSVFNQLIHYRPDRDKILEQIIQQFRYNEALLLFAIDFQQDRMCLDQIYHVLSHLETKKQFKLFQKLLSKVDRQEVFQHFDQLLHENNYDQLNYVFINFVLQQTLLKNPLLFIIFAKTIGIVDCRIMQILEQYKQLLINELPEKQVFIYAKQSLMVYQSQQIKIAFHTAQERFASLLQTILQIYQMNPLSGQKYDAKEETKQRFNSLKLSNDYQLPPNQYQYLKQLVFGSSQKNYSISENKPQITLPIFSVRQKIEDLCENPIVNTSANYTTVLKVGETEDWDEPDKKKKKKIVIKSAKLNEPRPDLWAGQWGRQVMQVPVPGVVEKAGEEIVLEIQKEAENKETKEINEENKAKTETVEETQREKETVKQEIELEMKQETENPKESKDENEEWGQGW</sequence>
<dbReference type="EMBL" id="GDID01006241">
    <property type="protein sequence ID" value="JAP90365.1"/>
    <property type="molecule type" value="Transcribed_RNA"/>
</dbReference>
<organism evidence="2">
    <name type="scientific">Trepomonas sp. PC1</name>
    <dbReference type="NCBI Taxonomy" id="1076344"/>
    <lineage>
        <taxon>Eukaryota</taxon>
        <taxon>Metamonada</taxon>
        <taxon>Diplomonadida</taxon>
        <taxon>Hexamitidae</taxon>
        <taxon>Hexamitinae</taxon>
        <taxon>Trepomonas</taxon>
    </lineage>
</organism>
<proteinExistence type="predicted"/>
<evidence type="ECO:0000313" key="2">
    <source>
        <dbReference type="EMBL" id="JAP90365.1"/>
    </source>
</evidence>